<dbReference type="SUPFAM" id="SSF56747">
    <property type="entry name" value="Prim-pol domain"/>
    <property type="match status" value="1"/>
</dbReference>
<name>T1BT98_9ZZZZ</name>
<evidence type="ECO:0000313" key="1">
    <source>
        <dbReference type="EMBL" id="EQD56429.1"/>
    </source>
</evidence>
<proteinExistence type="predicted"/>
<dbReference type="Pfam" id="PF01896">
    <property type="entry name" value="DNA_primase_S"/>
    <property type="match status" value="1"/>
</dbReference>
<feature type="non-terminal residue" evidence="1">
    <location>
        <position position="130"/>
    </location>
</feature>
<dbReference type="AlphaFoldDB" id="T1BT98"/>
<dbReference type="GO" id="GO:0006269">
    <property type="term" value="P:DNA replication, synthesis of primer"/>
    <property type="evidence" value="ECO:0007669"/>
    <property type="project" value="InterPro"/>
</dbReference>
<reference evidence="1" key="2">
    <citation type="journal article" date="2014" name="ISME J.">
        <title>Microbial stratification in low pH oxic and suboxic macroscopic growths along an acid mine drainage.</title>
        <authorList>
            <person name="Mendez-Garcia C."/>
            <person name="Mesa V."/>
            <person name="Sprenger R.R."/>
            <person name="Richter M."/>
            <person name="Diez M.S."/>
            <person name="Solano J."/>
            <person name="Bargiela R."/>
            <person name="Golyshina O.V."/>
            <person name="Manteca A."/>
            <person name="Ramos J.L."/>
            <person name="Gallego J.R."/>
            <person name="Llorente I."/>
            <person name="Martins Dos Santos V.A."/>
            <person name="Jensen O.N."/>
            <person name="Pelaez A.I."/>
            <person name="Sanchez J."/>
            <person name="Ferrer M."/>
        </authorList>
    </citation>
    <scope>NUCLEOTIDE SEQUENCE</scope>
</reference>
<dbReference type="InterPro" id="IPR002755">
    <property type="entry name" value="DNA_primase_S"/>
</dbReference>
<comment type="caution">
    <text evidence="1">The sequence shown here is derived from an EMBL/GenBank/DDBJ whole genome shotgun (WGS) entry which is preliminary data.</text>
</comment>
<sequence>MVRNSFFDLDADHIEGADKMTYEEILSEVKLHTKRLIEKYLMGFMNFSDKEISLYFSGGRGYHVHVKSERVYSLESDARREIANLVRGEGITAIEIKKNPSLLKAPGKSWIKEVDNYFCQIIRKSAENDD</sequence>
<protein>
    <submittedName>
        <fullName evidence="1">DNA primase small subunit</fullName>
    </submittedName>
</protein>
<reference evidence="1" key="1">
    <citation type="submission" date="2013-08" db="EMBL/GenBank/DDBJ databases">
        <authorList>
            <person name="Mendez C."/>
            <person name="Richter M."/>
            <person name="Ferrer M."/>
            <person name="Sanchez J."/>
        </authorList>
    </citation>
    <scope>NUCLEOTIDE SEQUENCE</scope>
</reference>
<dbReference type="GO" id="GO:0003899">
    <property type="term" value="F:DNA-directed RNA polymerase activity"/>
    <property type="evidence" value="ECO:0007669"/>
    <property type="project" value="InterPro"/>
</dbReference>
<gene>
    <name evidence="1" type="ORF">B1A_11543</name>
</gene>
<organism evidence="1">
    <name type="scientific">mine drainage metagenome</name>
    <dbReference type="NCBI Taxonomy" id="410659"/>
    <lineage>
        <taxon>unclassified sequences</taxon>
        <taxon>metagenomes</taxon>
        <taxon>ecological metagenomes</taxon>
    </lineage>
</organism>
<dbReference type="EMBL" id="AUZX01008270">
    <property type="protein sequence ID" value="EQD56429.1"/>
    <property type="molecule type" value="Genomic_DNA"/>
</dbReference>
<accession>T1BT98</accession>
<dbReference type="Gene3D" id="3.90.920.10">
    <property type="entry name" value="DNA primase, PRIM domain"/>
    <property type="match status" value="1"/>
</dbReference>